<dbReference type="GO" id="GO:0016020">
    <property type="term" value="C:membrane"/>
    <property type="evidence" value="ECO:0007669"/>
    <property type="project" value="UniProtKB-SubCell"/>
</dbReference>
<dbReference type="Gene3D" id="3.80.10.10">
    <property type="entry name" value="Ribonuclease Inhibitor"/>
    <property type="match status" value="1"/>
</dbReference>
<evidence type="ECO:0000259" key="10">
    <source>
        <dbReference type="Pfam" id="PF08263"/>
    </source>
</evidence>
<evidence type="ECO:0000256" key="5">
    <source>
        <dbReference type="ARBA" id="ARBA00022737"/>
    </source>
</evidence>
<keyword evidence="2" id="KW-0433">Leucine-rich repeat</keyword>
<accession>A0A218WAL9</accession>
<dbReference type="InterPro" id="IPR013210">
    <property type="entry name" value="LRR_N_plant-typ"/>
</dbReference>
<evidence type="ECO:0000256" key="6">
    <source>
        <dbReference type="ARBA" id="ARBA00022989"/>
    </source>
</evidence>
<keyword evidence="9" id="KW-0325">Glycoprotein</keyword>
<evidence type="ECO:0000256" key="2">
    <source>
        <dbReference type="ARBA" id="ARBA00022614"/>
    </source>
</evidence>
<dbReference type="Pfam" id="PF08263">
    <property type="entry name" value="LRRNT_2"/>
    <property type="match status" value="1"/>
</dbReference>
<evidence type="ECO:0000256" key="3">
    <source>
        <dbReference type="ARBA" id="ARBA00022692"/>
    </source>
</evidence>
<dbReference type="EMBL" id="MTKT01004810">
    <property type="protein sequence ID" value="OWM69835.1"/>
    <property type="molecule type" value="Genomic_DNA"/>
</dbReference>
<keyword evidence="8" id="KW-0675">Receptor</keyword>
<dbReference type="AlphaFoldDB" id="A0A218WAL9"/>
<dbReference type="InterPro" id="IPR046956">
    <property type="entry name" value="RLP23-like"/>
</dbReference>
<keyword evidence="7" id="KW-0472">Membrane</keyword>
<comment type="subcellular location">
    <subcellularLocation>
        <location evidence="1">Membrane</location>
        <topology evidence="1">Single-pass type I membrane protein</topology>
    </subcellularLocation>
</comment>
<keyword evidence="3" id="KW-0812">Transmembrane</keyword>
<gene>
    <name evidence="11" type="ORF">CDL15_Pgr025684</name>
</gene>
<dbReference type="InterPro" id="IPR032675">
    <property type="entry name" value="LRR_dom_sf"/>
</dbReference>
<evidence type="ECO:0000256" key="1">
    <source>
        <dbReference type="ARBA" id="ARBA00004479"/>
    </source>
</evidence>
<evidence type="ECO:0000256" key="8">
    <source>
        <dbReference type="ARBA" id="ARBA00023170"/>
    </source>
</evidence>
<evidence type="ECO:0000256" key="4">
    <source>
        <dbReference type="ARBA" id="ARBA00022729"/>
    </source>
</evidence>
<proteinExistence type="predicted"/>
<evidence type="ECO:0000313" key="11">
    <source>
        <dbReference type="EMBL" id="OWM69835.1"/>
    </source>
</evidence>
<sequence>MRLARNIIPMASSSTASMIFLSFVLFVFLTFERASCGVAFTNATCIEREREALLKFKRGLIDDSNLLSSWVGDDCCSWKGVRCSKWTGRVLKLDL</sequence>
<keyword evidence="4" id="KW-0732">Signal</keyword>
<dbReference type="PANTHER" id="PTHR48063:SF101">
    <property type="entry name" value="LRR RECEPTOR-LIKE SERINE_THREONINE-PROTEIN KINASE FLS2"/>
    <property type="match status" value="1"/>
</dbReference>
<dbReference type="PANTHER" id="PTHR48063">
    <property type="entry name" value="LRR RECEPTOR-LIKE KINASE"/>
    <property type="match status" value="1"/>
</dbReference>
<reference evidence="12" key="1">
    <citation type="journal article" date="2017" name="Plant J.">
        <title>The pomegranate (Punica granatum L.) genome and the genomics of punicalagin biosynthesis.</title>
        <authorList>
            <person name="Qin G."/>
            <person name="Xu C."/>
            <person name="Ming R."/>
            <person name="Tang H."/>
            <person name="Guyot R."/>
            <person name="Kramer E.M."/>
            <person name="Hu Y."/>
            <person name="Yi X."/>
            <person name="Qi Y."/>
            <person name="Xu X."/>
            <person name="Gao Z."/>
            <person name="Pan H."/>
            <person name="Jian J."/>
            <person name="Tian Y."/>
            <person name="Yue Z."/>
            <person name="Xu Y."/>
        </authorList>
    </citation>
    <scope>NUCLEOTIDE SEQUENCE [LARGE SCALE GENOMIC DNA]</scope>
    <source>
        <strain evidence="12">cv. Dabenzi</strain>
    </source>
</reference>
<feature type="domain" description="Leucine-rich repeat-containing N-terminal plant-type" evidence="10">
    <location>
        <begin position="48"/>
        <end position="84"/>
    </location>
</feature>
<keyword evidence="5" id="KW-0677">Repeat</keyword>
<comment type="caution">
    <text evidence="11">The sequence shown here is derived from an EMBL/GenBank/DDBJ whole genome shotgun (WGS) entry which is preliminary data.</text>
</comment>
<name>A0A218WAL9_PUNGR</name>
<evidence type="ECO:0000256" key="7">
    <source>
        <dbReference type="ARBA" id="ARBA00023136"/>
    </source>
</evidence>
<keyword evidence="6" id="KW-1133">Transmembrane helix</keyword>
<evidence type="ECO:0000313" key="12">
    <source>
        <dbReference type="Proteomes" id="UP000197138"/>
    </source>
</evidence>
<evidence type="ECO:0000256" key="9">
    <source>
        <dbReference type="ARBA" id="ARBA00023180"/>
    </source>
</evidence>
<dbReference type="Proteomes" id="UP000197138">
    <property type="component" value="Unassembled WGS sequence"/>
</dbReference>
<organism evidence="11 12">
    <name type="scientific">Punica granatum</name>
    <name type="common">Pomegranate</name>
    <dbReference type="NCBI Taxonomy" id="22663"/>
    <lineage>
        <taxon>Eukaryota</taxon>
        <taxon>Viridiplantae</taxon>
        <taxon>Streptophyta</taxon>
        <taxon>Embryophyta</taxon>
        <taxon>Tracheophyta</taxon>
        <taxon>Spermatophyta</taxon>
        <taxon>Magnoliopsida</taxon>
        <taxon>eudicotyledons</taxon>
        <taxon>Gunneridae</taxon>
        <taxon>Pentapetalae</taxon>
        <taxon>rosids</taxon>
        <taxon>malvids</taxon>
        <taxon>Myrtales</taxon>
        <taxon>Lythraceae</taxon>
        <taxon>Punica</taxon>
    </lineage>
</organism>
<protein>
    <recommendedName>
        <fullName evidence="10">Leucine-rich repeat-containing N-terminal plant-type domain-containing protein</fullName>
    </recommendedName>
</protein>